<protein>
    <submittedName>
        <fullName evidence="2">Uncharacterized protein</fullName>
    </submittedName>
</protein>
<name>A0ABU7F0C1_9TELE</name>
<evidence type="ECO:0000313" key="2">
    <source>
        <dbReference type="EMBL" id="MED6292790.1"/>
    </source>
</evidence>
<comment type="caution">
    <text evidence="2">The sequence shown here is derived from an EMBL/GenBank/DDBJ whole genome shotgun (WGS) entry which is preliminary data.</text>
</comment>
<dbReference type="EMBL" id="JAHUTJ010073959">
    <property type="protein sequence ID" value="MED6292790.1"/>
    <property type="molecule type" value="Genomic_DNA"/>
</dbReference>
<dbReference type="Proteomes" id="UP001352852">
    <property type="component" value="Unassembled WGS sequence"/>
</dbReference>
<reference evidence="2 3" key="1">
    <citation type="submission" date="2021-06" db="EMBL/GenBank/DDBJ databases">
        <authorList>
            <person name="Palmer J.M."/>
        </authorList>
    </citation>
    <scope>NUCLEOTIDE SEQUENCE [LARGE SCALE GENOMIC DNA]</scope>
    <source>
        <strain evidence="2 3">CL_MEX2019</strain>
        <tissue evidence="2">Muscle</tissue>
    </source>
</reference>
<gene>
    <name evidence="2" type="ORF">CHARACLAT_004080</name>
</gene>
<proteinExistence type="predicted"/>
<keyword evidence="1" id="KW-0812">Transmembrane</keyword>
<feature type="transmembrane region" description="Helical" evidence="1">
    <location>
        <begin position="59"/>
        <end position="83"/>
    </location>
</feature>
<evidence type="ECO:0000313" key="3">
    <source>
        <dbReference type="Proteomes" id="UP001352852"/>
    </source>
</evidence>
<keyword evidence="1" id="KW-1133">Transmembrane helix</keyword>
<evidence type="ECO:0000256" key="1">
    <source>
        <dbReference type="SAM" id="Phobius"/>
    </source>
</evidence>
<keyword evidence="1" id="KW-0472">Membrane</keyword>
<keyword evidence="3" id="KW-1185">Reference proteome</keyword>
<sequence>MQVGCCFSVLILHDPCCVRGPCVIFSSSVIGRRSDELPVWKLNGVSGPQRCDGPMMMVVVVKPCGTVLLMFALSPLILMGFYVCVCCMRDLCIFVYDITVMTSYQIDPSLHPV</sequence>
<organism evidence="2 3">
    <name type="scientific">Characodon lateralis</name>
    <dbReference type="NCBI Taxonomy" id="208331"/>
    <lineage>
        <taxon>Eukaryota</taxon>
        <taxon>Metazoa</taxon>
        <taxon>Chordata</taxon>
        <taxon>Craniata</taxon>
        <taxon>Vertebrata</taxon>
        <taxon>Euteleostomi</taxon>
        <taxon>Actinopterygii</taxon>
        <taxon>Neopterygii</taxon>
        <taxon>Teleostei</taxon>
        <taxon>Neoteleostei</taxon>
        <taxon>Acanthomorphata</taxon>
        <taxon>Ovalentaria</taxon>
        <taxon>Atherinomorphae</taxon>
        <taxon>Cyprinodontiformes</taxon>
        <taxon>Goodeidae</taxon>
        <taxon>Characodon</taxon>
    </lineage>
</organism>
<accession>A0ABU7F0C1</accession>